<evidence type="ECO:0000256" key="4">
    <source>
        <dbReference type="ARBA" id="ARBA00022679"/>
    </source>
</evidence>
<evidence type="ECO:0000256" key="1">
    <source>
        <dbReference type="ARBA" id="ARBA00004323"/>
    </source>
</evidence>
<dbReference type="STRING" id="1685379.AVO45_12090"/>
<evidence type="ECO:0000256" key="7">
    <source>
        <dbReference type="ARBA" id="ARBA00022824"/>
    </source>
</evidence>
<dbReference type="Proteomes" id="UP000053791">
    <property type="component" value="Unassembled WGS sequence"/>
</dbReference>
<dbReference type="InterPro" id="IPR043538">
    <property type="entry name" value="XYLT"/>
</dbReference>
<dbReference type="PANTHER" id="PTHR46025">
    <property type="entry name" value="XYLOSYLTRANSFERASE OXT"/>
    <property type="match status" value="1"/>
</dbReference>
<sequence length="305" mass="34004">MAPLLGGGTMKTDPRIAFLIAAHDRPAHLHRLLGALAHPSTGVFLHIDAKSDLASPNLAAFPNMTLCSPAISVHWGGISQVQATLALMEQAVSDPGFSHFVFISGSDYPLRPIGEIVEFFADNPDTVFMNAERMPVWHKPLPWIEYHHPQPTDPPLQRAWRRFARRALKPLARRDYAAALKGRVPYGGTCWWALPRSAVEFLLETIDQEPDLLEFFRNTHCPDETLLPTLMMNGPFAGARRNTLTWADWSKGGAHPATIAAEHIPALLRAGEKREYLFARKFPDDSAALLSALEQRWRKGAQPMQ</sequence>
<evidence type="ECO:0000256" key="13">
    <source>
        <dbReference type="ARBA" id="ARBA00023180"/>
    </source>
</evidence>
<evidence type="ECO:0000256" key="10">
    <source>
        <dbReference type="ARBA" id="ARBA00023034"/>
    </source>
</evidence>
<evidence type="ECO:0000256" key="9">
    <source>
        <dbReference type="ARBA" id="ARBA00022989"/>
    </source>
</evidence>
<keyword evidence="16" id="KW-1185">Reference proteome</keyword>
<evidence type="ECO:0000256" key="12">
    <source>
        <dbReference type="ARBA" id="ARBA00023157"/>
    </source>
</evidence>
<keyword evidence="5" id="KW-0812">Transmembrane</keyword>
<name>A0A0X3TL68_9RHOB</name>
<proteinExistence type="predicted"/>
<evidence type="ECO:0000256" key="14">
    <source>
        <dbReference type="ARBA" id="ARBA00042865"/>
    </source>
</evidence>
<evidence type="ECO:0000256" key="3">
    <source>
        <dbReference type="ARBA" id="ARBA00022676"/>
    </source>
</evidence>
<organism evidence="15 16">
    <name type="scientific">Ruegeria marisrubri</name>
    <dbReference type="NCBI Taxonomy" id="1685379"/>
    <lineage>
        <taxon>Bacteria</taxon>
        <taxon>Pseudomonadati</taxon>
        <taxon>Pseudomonadota</taxon>
        <taxon>Alphaproteobacteria</taxon>
        <taxon>Rhodobacterales</taxon>
        <taxon>Roseobacteraceae</taxon>
        <taxon>Ruegeria</taxon>
    </lineage>
</organism>
<evidence type="ECO:0000256" key="2">
    <source>
        <dbReference type="ARBA" id="ARBA00004648"/>
    </source>
</evidence>
<evidence type="ECO:0000313" key="16">
    <source>
        <dbReference type="Proteomes" id="UP000053791"/>
    </source>
</evidence>
<keyword evidence="12" id="KW-1015">Disulfide bond</keyword>
<dbReference type="GO" id="GO:0016020">
    <property type="term" value="C:membrane"/>
    <property type="evidence" value="ECO:0007669"/>
    <property type="project" value="InterPro"/>
</dbReference>
<accession>A0A0X3TL68</accession>
<dbReference type="Pfam" id="PF02485">
    <property type="entry name" value="Branch"/>
    <property type="match status" value="1"/>
</dbReference>
<dbReference type="InterPro" id="IPR003406">
    <property type="entry name" value="Glyco_trans_14"/>
</dbReference>
<evidence type="ECO:0000256" key="11">
    <source>
        <dbReference type="ARBA" id="ARBA00023136"/>
    </source>
</evidence>
<keyword evidence="7" id="KW-0256">Endoplasmic reticulum</keyword>
<dbReference type="GO" id="GO:0015012">
    <property type="term" value="P:heparan sulfate proteoglycan biosynthetic process"/>
    <property type="evidence" value="ECO:0007669"/>
    <property type="project" value="TreeGrafter"/>
</dbReference>
<keyword evidence="3" id="KW-0328">Glycosyltransferase</keyword>
<evidence type="ECO:0000256" key="8">
    <source>
        <dbReference type="ARBA" id="ARBA00022968"/>
    </source>
</evidence>
<dbReference type="EMBL" id="LQBQ01000035">
    <property type="protein sequence ID" value="KUJ76522.1"/>
    <property type="molecule type" value="Genomic_DNA"/>
</dbReference>
<keyword evidence="8" id="KW-0735">Signal-anchor</keyword>
<evidence type="ECO:0000256" key="6">
    <source>
        <dbReference type="ARBA" id="ARBA00022723"/>
    </source>
</evidence>
<comment type="caution">
    <text evidence="15">The sequence shown here is derived from an EMBL/GenBank/DDBJ whole genome shotgun (WGS) entry which is preliminary data.</text>
</comment>
<keyword evidence="10" id="KW-0333">Golgi apparatus</keyword>
<dbReference type="AlphaFoldDB" id="A0A0X3TL68"/>
<gene>
    <name evidence="15" type="ORF">AVO45_12090</name>
</gene>
<dbReference type="PANTHER" id="PTHR46025:SF3">
    <property type="entry name" value="XYLOSYLTRANSFERASE OXT"/>
    <property type="match status" value="1"/>
</dbReference>
<protein>
    <recommendedName>
        <fullName evidence="14">Peptide O-xylosyltransferase</fullName>
    </recommendedName>
</protein>
<reference evidence="15 16" key="1">
    <citation type="submission" date="2015-12" db="EMBL/GenBank/DDBJ databases">
        <authorList>
            <person name="Shamseldin A."/>
            <person name="Moawad H."/>
            <person name="Abd El-Rahim W.M."/>
            <person name="Sadowsky M.J."/>
        </authorList>
    </citation>
    <scope>NUCLEOTIDE SEQUENCE [LARGE SCALE GENOMIC DNA]</scope>
    <source>
        <strain evidence="15 16">ZGT118</strain>
    </source>
</reference>
<dbReference type="GO" id="GO:0030158">
    <property type="term" value="F:protein xylosyltransferase activity"/>
    <property type="evidence" value="ECO:0007669"/>
    <property type="project" value="InterPro"/>
</dbReference>
<comment type="subcellular location">
    <subcellularLocation>
        <location evidence="2">Endoplasmic reticulum membrane</location>
        <topology evidence="2">Single-pass type II membrane protein</topology>
    </subcellularLocation>
    <subcellularLocation>
        <location evidence="1">Golgi apparatus membrane</location>
        <topology evidence="1">Single-pass type II membrane protein</topology>
    </subcellularLocation>
</comment>
<evidence type="ECO:0000313" key="15">
    <source>
        <dbReference type="EMBL" id="KUJ76522.1"/>
    </source>
</evidence>
<evidence type="ECO:0000256" key="5">
    <source>
        <dbReference type="ARBA" id="ARBA00022692"/>
    </source>
</evidence>
<keyword evidence="6" id="KW-0479">Metal-binding</keyword>
<keyword evidence="11" id="KW-0472">Membrane</keyword>
<keyword evidence="9" id="KW-1133">Transmembrane helix</keyword>
<dbReference type="GO" id="GO:0050650">
    <property type="term" value="P:chondroitin sulfate proteoglycan biosynthetic process"/>
    <property type="evidence" value="ECO:0007669"/>
    <property type="project" value="TreeGrafter"/>
</dbReference>
<keyword evidence="13" id="KW-0325">Glycoprotein</keyword>
<dbReference type="GO" id="GO:0046872">
    <property type="term" value="F:metal ion binding"/>
    <property type="evidence" value="ECO:0007669"/>
    <property type="project" value="UniProtKB-KW"/>
</dbReference>
<keyword evidence="4" id="KW-0808">Transferase</keyword>